<dbReference type="EMBL" id="CM044706">
    <property type="protein sequence ID" value="KAI5657808.1"/>
    <property type="molecule type" value="Genomic_DNA"/>
</dbReference>
<sequence>MAYSKDEQVYPLPQSYRHGGGDDRESTTMESSSQDLRNNKSMKCYLYFIAFLVFQTAIILLFALTIMKIRTPKFRIRSATLEILALRRTPENPSFNFRMNAEIGVKNNNFGDYKFQNSKIYFYYKGSLVGEAIVGESKAGIRATKYISVVVDLLSSRNSQLAGDLNSGILKLKIESKLSGKVELIKILKKKKFTCMDCTLTIGVADRKAIIREMSCK</sequence>
<reference evidence="2" key="1">
    <citation type="journal article" date="2023" name="Nat. Plants">
        <title>Single-cell RNA sequencing provides a high-resolution roadmap for understanding the multicellular compartmentation of specialized metabolism.</title>
        <authorList>
            <person name="Sun S."/>
            <person name="Shen X."/>
            <person name="Li Y."/>
            <person name="Li Y."/>
            <person name="Wang S."/>
            <person name="Li R."/>
            <person name="Zhang H."/>
            <person name="Shen G."/>
            <person name="Guo B."/>
            <person name="Wei J."/>
            <person name="Xu J."/>
            <person name="St-Pierre B."/>
            <person name="Chen S."/>
            <person name="Sun C."/>
        </authorList>
    </citation>
    <scope>NUCLEOTIDE SEQUENCE [LARGE SCALE GENOMIC DNA]</scope>
</reference>
<evidence type="ECO:0000313" key="2">
    <source>
        <dbReference type="Proteomes" id="UP001060085"/>
    </source>
</evidence>
<keyword evidence="2" id="KW-1185">Reference proteome</keyword>
<organism evidence="1 2">
    <name type="scientific">Catharanthus roseus</name>
    <name type="common">Madagascar periwinkle</name>
    <name type="synonym">Vinca rosea</name>
    <dbReference type="NCBI Taxonomy" id="4058"/>
    <lineage>
        <taxon>Eukaryota</taxon>
        <taxon>Viridiplantae</taxon>
        <taxon>Streptophyta</taxon>
        <taxon>Embryophyta</taxon>
        <taxon>Tracheophyta</taxon>
        <taxon>Spermatophyta</taxon>
        <taxon>Magnoliopsida</taxon>
        <taxon>eudicotyledons</taxon>
        <taxon>Gunneridae</taxon>
        <taxon>Pentapetalae</taxon>
        <taxon>asterids</taxon>
        <taxon>lamiids</taxon>
        <taxon>Gentianales</taxon>
        <taxon>Apocynaceae</taxon>
        <taxon>Rauvolfioideae</taxon>
        <taxon>Vinceae</taxon>
        <taxon>Catharanthinae</taxon>
        <taxon>Catharanthus</taxon>
    </lineage>
</organism>
<protein>
    <submittedName>
        <fullName evidence="1">Uncharacterized protein</fullName>
    </submittedName>
</protein>
<proteinExistence type="predicted"/>
<accession>A0ACC0AA58</accession>
<evidence type="ECO:0000313" key="1">
    <source>
        <dbReference type="EMBL" id="KAI5657808.1"/>
    </source>
</evidence>
<dbReference type="Proteomes" id="UP001060085">
    <property type="component" value="Linkage Group LG06"/>
</dbReference>
<name>A0ACC0AA58_CATRO</name>
<comment type="caution">
    <text evidence="1">The sequence shown here is derived from an EMBL/GenBank/DDBJ whole genome shotgun (WGS) entry which is preliminary data.</text>
</comment>
<gene>
    <name evidence="1" type="ORF">M9H77_26601</name>
</gene>